<dbReference type="GO" id="GO:0016020">
    <property type="term" value="C:membrane"/>
    <property type="evidence" value="ECO:0007669"/>
    <property type="project" value="UniProtKB-SubCell"/>
</dbReference>
<protein>
    <submittedName>
        <fullName evidence="9">Uncharacterized protein</fullName>
    </submittedName>
</protein>
<evidence type="ECO:0000256" key="5">
    <source>
        <dbReference type="ARBA" id="ARBA00023136"/>
    </source>
</evidence>
<proteinExistence type="inferred from homology"/>
<reference evidence="9" key="1">
    <citation type="submission" date="2014-11" db="EMBL/GenBank/DDBJ databases">
        <authorList>
            <person name="Otto D Thomas"/>
            <person name="Naeem Raeece"/>
        </authorList>
    </citation>
    <scope>NUCLEOTIDE SEQUENCE</scope>
</reference>
<comment type="subcellular location">
    <subcellularLocation>
        <location evidence="1">Membrane</location>
        <topology evidence="1">Multi-pass membrane protein</topology>
    </subcellularLocation>
</comment>
<evidence type="ECO:0000256" key="7">
    <source>
        <dbReference type="SAM" id="Phobius"/>
    </source>
</evidence>
<dbReference type="PANTHER" id="PTHR31893:SF5">
    <property type="entry name" value="TRANSMEMBRANE PROTEIN 151 HOMOLOG"/>
    <property type="match status" value="1"/>
</dbReference>
<evidence type="ECO:0000313" key="9">
    <source>
        <dbReference type="EMBL" id="CEM52204.1"/>
    </source>
</evidence>
<evidence type="ECO:0000256" key="8">
    <source>
        <dbReference type="SAM" id="SignalP"/>
    </source>
</evidence>
<dbReference type="AlphaFoldDB" id="A0A0G4I5C0"/>
<name>A0A0G4I5C0_9ALVE</name>
<feature type="transmembrane region" description="Helical" evidence="7">
    <location>
        <begin position="175"/>
        <end position="196"/>
    </location>
</feature>
<dbReference type="Pfam" id="PF14857">
    <property type="entry name" value="TMEM151"/>
    <property type="match status" value="1"/>
</dbReference>
<dbReference type="VEuPathDB" id="CryptoDB:Cvel_11132"/>
<comment type="similarity">
    <text evidence="2">Belongs to the TMEM151 family.</text>
</comment>
<sequence>MFLALLVAYVFYVFECLWLSSVARDLWVVKDQVTCSALLRTLKQNPPSLHFRVQCYHFENKTVKVKGPDGREMDHTVRKRVNTYSETDKFEYERWTDESDTLIGLNAFGVMRLTLDKSLHYLDRDTEEAVKAAFQDLQDRNRDRDEQMESEMWTAMPGFSEKPPLCFTTDQSPGWMSFTVYLVLSLFVLSWFYRILFETSTGDLKYHVRKSISVKDTIPEHGDVSSHPPITVTGSKTKGAFGVMIGILVCLIGALVVFLLMPKMPNMEAYLELNAHKTGVEVTGKPELAFKTRAKVLLHVDANKNLFKLHIDEIKVYAAKEYKDGKRWKTGLIGDGSLTFEEGSMFVKGRQMSPQKVSASGNWVDIEKSMSSLYVNDGVQAVADECLNTRDPTKGANAFRGIPYHETKLKFAIEVKAHIAVINKHYTFFISDPPRAKTDDRRLICTSPWYIDDVVKKLAPVGDGKPENTDRYPMEGFLKMRETALPWTSGETAESAELLLPSFVNVEGGEVLGQEGEETADPCALRGGCRQRTTPTPVEGETETEVADEEDEESSPEDRVEMEEEEEEEEGEVEGGAVGRVVEFDA</sequence>
<keyword evidence="4 7" id="KW-1133">Transmembrane helix</keyword>
<feature type="compositionally biased region" description="Acidic residues" evidence="6">
    <location>
        <begin position="540"/>
        <end position="573"/>
    </location>
</feature>
<dbReference type="EMBL" id="CDMZ01005181">
    <property type="protein sequence ID" value="CEM52204.1"/>
    <property type="molecule type" value="Genomic_DNA"/>
</dbReference>
<keyword evidence="8" id="KW-0732">Signal</keyword>
<evidence type="ECO:0000256" key="6">
    <source>
        <dbReference type="SAM" id="MobiDB-lite"/>
    </source>
</evidence>
<feature type="region of interest" description="Disordered" evidence="6">
    <location>
        <begin position="516"/>
        <end position="586"/>
    </location>
</feature>
<keyword evidence="3 7" id="KW-0812">Transmembrane</keyword>
<keyword evidence="5 7" id="KW-0472">Membrane</keyword>
<evidence type="ECO:0000256" key="3">
    <source>
        <dbReference type="ARBA" id="ARBA00022692"/>
    </source>
</evidence>
<evidence type="ECO:0000256" key="1">
    <source>
        <dbReference type="ARBA" id="ARBA00004141"/>
    </source>
</evidence>
<accession>A0A0G4I5C0</accession>
<gene>
    <name evidence="9" type="ORF">Cvel_11132</name>
</gene>
<dbReference type="InterPro" id="IPR026767">
    <property type="entry name" value="Tmem151"/>
</dbReference>
<feature type="chain" id="PRO_5005192229" evidence="8">
    <location>
        <begin position="24"/>
        <end position="586"/>
    </location>
</feature>
<organism evidence="9">
    <name type="scientific">Chromera velia CCMP2878</name>
    <dbReference type="NCBI Taxonomy" id="1169474"/>
    <lineage>
        <taxon>Eukaryota</taxon>
        <taxon>Sar</taxon>
        <taxon>Alveolata</taxon>
        <taxon>Colpodellida</taxon>
        <taxon>Chromeraceae</taxon>
        <taxon>Chromera</taxon>
    </lineage>
</organism>
<evidence type="ECO:0000256" key="4">
    <source>
        <dbReference type="ARBA" id="ARBA00022989"/>
    </source>
</evidence>
<feature type="transmembrane region" description="Helical" evidence="7">
    <location>
        <begin position="240"/>
        <end position="261"/>
    </location>
</feature>
<evidence type="ECO:0000256" key="2">
    <source>
        <dbReference type="ARBA" id="ARBA00009583"/>
    </source>
</evidence>
<feature type="signal peptide" evidence="8">
    <location>
        <begin position="1"/>
        <end position="23"/>
    </location>
</feature>
<dbReference type="PANTHER" id="PTHR31893">
    <property type="entry name" value="TRANSMEMBRANE PROTEIN 151 HOMOLOG"/>
    <property type="match status" value="1"/>
</dbReference>